<dbReference type="InterPro" id="IPR036849">
    <property type="entry name" value="Enolase-like_C_sf"/>
</dbReference>
<feature type="binding site" evidence="11">
    <location>
        <position position="171"/>
    </location>
    <ligand>
        <name>substrate</name>
    </ligand>
</feature>
<dbReference type="PROSITE" id="PS00164">
    <property type="entry name" value="ENOLASE"/>
    <property type="match status" value="1"/>
</dbReference>
<comment type="similarity">
    <text evidence="2 9">Belongs to the enolase family.</text>
</comment>
<dbReference type="GO" id="GO:0005576">
    <property type="term" value="C:extracellular region"/>
    <property type="evidence" value="ECO:0007669"/>
    <property type="project" value="UniProtKB-SubCell"/>
</dbReference>
<evidence type="ECO:0000259" key="14">
    <source>
        <dbReference type="SMART" id="SM01193"/>
    </source>
</evidence>
<gene>
    <name evidence="9" type="primary">eno</name>
    <name evidence="15" type="ORF">UX85_C0004G0098</name>
</gene>
<sequence length="431" mass="47378">MKKTAIKKVEALEVLDSRGNPTVACWVTLADGSRGWAVIPSGASTGTHEALELRDGDKRRYGGKGTLKAVKNVTDVIGPKVRGFDAADQPGLDELTIGLDGTEYKERLGANAILAVSLAAARAVAESYQLELYEYLRKTFWPKNRDWWLPDPMMNVLNGGKHAIGSVDLQEFMLFPVGARSFSQALRWGAEIYHTLKKTLHEKGLPVGVGDEGGFMPKFGSHRELLTTMVKAIEAAGYKPGGQVAIALDPAASEVFSNGKYQLKTENLKLSSEELIELYQKWVKQYPIVSIEDGLAEDDWFGFKLMTEKMGGRIQIVGDDIYVTNIDRLKKGIEEKATNSVLIKLNQIGTLTETVAAIDMAHEAGMTAVVSHRSGETKDDFIADLVVAGSCGQIKTGAPARSERIEKYNRLLRIEQLLGKKAQYAKFPFKR</sequence>
<dbReference type="UniPathway" id="UPA00109">
    <property type="reaction ID" value="UER00187"/>
</dbReference>
<dbReference type="SFLD" id="SFLDF00002">
    <property type="entry name" value="enolase"/>
    <property type="match status" value="1"/>
</dbReference>
<feature type="binding site" evidence="11">
    <location>
        <begin position="371"/>
        <end position="374"/>
    </location>
    <ligand>
        <name>substrate</name>
    </ligand>
</feature>
<feature type="binding site" evidence="11">
    <location>
        <position position="292"/>
    </location>
    <ligand>
        <name>substrate</name>
    </ligand>
</feature>
<comment type="catalytic activity">
    <reaction evidence="9">
        <text>(2R)-2-phosphoglycerate = phosphoenolpyruvate + H2O</text>
        <dbReference type="Rhea" id="RHEA:10164"/>
        <dbReference type="ChEBI" id="CHEBI:15377"/>
        <dbReference type="ChEBI" id="CHEBI:58289"/>
        <dbReference type="ChEBI" id="CHEBI:58702"/>
        <dbReference type="EC" id="4.2.1.11"/>
    </reaction>
</comment>
<dbReference type="InterPro" id="IPR020810">
    <property type="entry name" value="Enolase_C"/>
</dbReference>
<feature type="binding site" evidence="9">
    <location>
        <position position="344"/>
    </location>
    <ligand>
        <name>(2R)-2-phosphoglycerate</name>
        <dbReference type="ChEBI" id="CHEBI:58289"/>
    </ligand>
</feature>
<accession>A0A0G1RVQ7</accession>
<evidence type="ECO:0000256" key="2">
    <source>
        <dbReference type="ARBA" id="ARBA00009604"/>
    </source>
</evidence>
<evidence type="ECO:0000259" key="13">
    <source>
        <dbReference type="SMART" id="SM01192"/>
    </source>
</evidence>
<dbReference type="Proteomes" id="UP000033860">
    <property type="component" value="Unassembled WGS sequence"/>
</dbReference>
<feature type="active site" description="Proton donor" evidence="9 10">
    <location>
        <position position="212"/>
    </location>
</feature>
<comment type="cofactor">
    <cofactor evidence="9">
        <name>Mg(2+)</name>
        <dbReference type="ChEBI" id="CHEBI:18420"/>
    </cofactor>
    <text evidence="9">Binds a second Mg(2+) ion via substrate during catalysis.</text>
</comment>
<keyword evidence="9 12" id="KW-0479">Metal-binding</keyword>
<dbReference type="CDD" id="cd03313">
    <property type="entry name" value="enolase"/>
    <property type="match status" value="1"/>
</dbReference>
<dbReference type="GO" id="GO:0000287">
    <property type="term" value="F:magnesium ion binding"/>
    <property type="evidence" value="ECO:0007669"/>
    <property type="project" value="UniProtKB-UniRule"/>
</dbReference>
<feature type="binding site" evidence="9 12">
    <location>
        <position position="249"/>
    </location>
    <ligand>
        <name>Mg(2+)</name>
        <dbReference type="ChEBI" id="CHEBI:18420"/>
    </ligand>
</feature>
<evidence type="ECO:0000256" key="1">
    <source>
        <dbReference type="ARBA" id="ARBA00005031"/>
    </source>
</evidence>
<feature type="binding site" evidence="9">
    <location>
        <position position="395"/>
    </location>
    <ligand>
        <name>(2R)-2-phosphoglycerate</name>
        <dbReference type="ChEBI" id="CHEBI:58289"/>
    </ligand>
</feature>
<dbReference type="InterPro" id="IPR029017">
    <property type="entry name" value="Enolase-like_N"/>
</dbReference>
<feature type="binding site" evidence="9">
    <location>
        <position position="373"/>
    </location>
    <ligand>
        <name>(2R)-2-phosphoglycerate</name>
        <dbReference type="ChEBI" id="CHEBI:58289"/>
    </ligand>
</feature>
<dbReference type="Pfam" id="PF03952">
    <property type="entry name" value="Enolase_N"/>
    <property type="match status" value="1"/>
</dbReference>
<keyword evidence="5 9" id="KW-0964">Secreted</keyword>
<comment type="caution">
    <text evidence="15">The sequence shown here is derived from an EMBL/GenBank/DDBJ whole genome shotgun (WGS) entry which is preliminary data.</text>
</comment>
<dbReference type="GO" id="GO:0000015">
    <property type="term" value="C:phosphopyruvate hydratase complex"/>
    <property type="evidence" value="ECO:0007669"/>
    <property type="project" value="InterPro"/>
</dbReference>
<dbReference type="SMART" id="SM01193">
    <property type="entry name" value="Enolase_N"/>
    <property type="match status" value="1"/>
</dbReference>
<keyword evidence="8 9" id="KW-0456">Lyase</keyword>
<name>A0A0G1RVQ7_9BACT</name>
<feature type="binding site" evidence="9 12">
    <location>
        <position position="292"/>
    </location>
    <ligand>
        <name>Mg(2+)</name>
        <dbReference type="ChEBI" id="CHEBI:18420"/>
    </ligand>
</feature>
<dbReference type="HAMAP" id="MF_00318">
    <property type="entry name" value="Enolase"/>
    <property type="match status" value="1"/>
</dbReference>
<keyword evidence="9" id="KW-0963">Cytoplasm</keyword>
<dbReference type="PIRSF" id="PIRSF001400">
    <property type="entry name" value="Enolase"/>
    <property type="match status" value="1"/>
</dbReference>
<dbReference type="PATRIC" id="fig|1618371.3.peg.682"/>
<feature type="binding site" evidence="11">
    <location>
        <position position="319"/>
    </location>
    <ligand>
        <name>substrate</name>
    </ligand>
</feature>
<evidence type="ECO:0000256" key="11">
    <source>
        <dbReference type="PIRSR" id="PIRSR001400-2"/>
    </source>
</evidence>
<dbReference type="Gene3D" id="3.20.20.120">
    <property type="entry name" value="Enolase-like C-terminal domain"/>
    <property type="match status" value="1"/>
</dbReference>
<feature type="binding site" evidence="11">
    <location>
        <position position="395"/>
    </location>
    <ligand>
        <name>substrate</name>
    </ligand>
</feature>
<evidence type="ECO:0000256" key="5">
    <source>
        <dbReference type="ARBA" id="ARBA00022525"/>
    </source>
</evidence>
<evidence type="ECO:0000313" key="16">
    <source>
        <dbReference type="Proteomes" id="UP000033860"/>
    </source>
</evidence>
<dbReference type="EC" id="4.2.1.11" evidence="3 9"/>
<feature type="binding site" evidence="9">
    <location>
        <position position="374"/>
    </location>
    <ligand>
        <name>(2R)-2-phosphoglycerate</name>
        <dbReference type="ChEBI" id="CHEBI:58289"/>
    </ligand>
</feature>
<dbReference type="GO" id="GO:0006096">
    <property type="term" value="P:glycolytic process"/>
    <property type="evidence" value="ECO:0007669"/>
    <property type="project" value="UniProtKB-UniRule"/>
</dbReference>
<dbReference type="SFLD" id="SFLDS00001">
    <property type="entry name" value="Enolase"/>
    <property type="match status" value="1"/>
</dbReference>
<comment type="subcellular location">
    <subcellularLocation>
        <location evidence="9">Cytoplasm</location>
    </subcellularLocation>
    <subcellularLocation>
        <location evidence="9">Secreted</location>
    </subcellularLocation>
    <subcellularLocation>
        <location evidence="9">Cell surface</location>
    </subcellularLocation>
    <text evidence="9">Fractions of enolase are present in both the cytoplasm and on the cell surface.</text>
</comment>
<dbReference type="Gene3D" id="3.30.390.10">
    <property type="entry name" value="Enolase-like, N-terminal domain"/>
    <property type="match status" value="1"/>
</dbReference>
<comment type="function">
    <text evidence="9">Catalyzes the reversible conversion of 2-phosphoglycerate (2-PG) into phosphoenolpyruvate (PEP). It is essential for the degradation of carbohydrates via glycolysis.</text>
</comment>
<dbReference type="PRINTS" id="PR00148">
    <property type="entry name" value="ENOLASE"/>
</dbReference>
<dbReference type="SUPFAM" id="SSF54826">
    <property type="entry name" value="Enolase N-terminal domain-like"/>
    <property type="match status" value="1"/>
</dbReference>
<feature type="binding site" evidence="11">
    <location>
        <position position="162"/>
    </location>
    <ligand>
        <name>substrate</name>
    </ligand>
</feature>
<comment type="cofactor">
    <cofactor evidence="12">
        <name>Mg(2+)</name>
        <dbReference type="ChEBI" id="CHEBI:18420"/>
    </cofactor>
    <text evidence="12">Mg(2+) is required for catalysis and for stabilizing the dimer.</text>
</comment>
<evidence type="ECO:0000256" key="3">
    <source>
        <dbReference type="ARBA" id="ARBA00012058"/>
    </source>
</evidence>
<evidence type="ECO:0000313" key="15">
    <source>
        <dbReference type="EMBL" id="KKU61176.1"/>
    </source>
</evidence>
<protein>
    <recommendedName>
        <fullName evidence="4 9">Enolase</fullName>
        <ecNumber evidence="3 9">4.2.1.11</ecNumber>
    </recommendedName>
    <alternativeName>
        <fullName evidence="9">2-phospho-D-glycerate hydro-lyase</fullName>
    </alternativeName>
    <alternativeName>
        <fullName evidence="9">2-phosphoglycerate dehydratase</fullName>
    </alternativeName>
</protein>
<keyword evidence="7 9" id="KW-0324">Glycolysis</keyword>
<evidence type="ECO:0000256" key="10">
    <source>
        <dbReference type="PIRSR" id="PIRSR001400-1"/>
    </source>
</evidence>
<keyword evidence="6 9" id="KW-0460">Magnesium</keyword>
<organism evidence="15 16">
    <name type="scientific">Candidatus Beckwithbacteria bacterium GW2011_GWB1_47_15</name>
    <dbReference type="NCBI Taxonomy" id="1618371"/>
    <lineage>
        <taxon>Bacteria</taxon>
        <taxon>Candidatus Beckwithiibacteriota</taxon>
    </lineage>
</organism>
<comment type="pathway">
    <text evidence="1 9">Carbohydrate degradation; glycolysis; pyruvate from D-glyceraldehyde 3-phosphate: step 4/5.</text>
</comment>
<evidence type="ECO:0000256" key="9">
    <source>
        <dbReference type="HAMAP-Rule" id="MF_00318"/>
    </source>
</evidence>
<dbReference type="PANTHER" id="PTHR11902:SF1">
    <property type="entry name" value="ENOLASE"/>
    <property type="match status" value="1"/>
</dbReference>
<dbReference type="GO" id="GO:0009986">
    <property type="term" value="C:cell surface"/>
    <property type="evidence" value="ECO:0007669"/>
    <property type="project" value="UniProtKB-SubCell"/>
</dbReference>
<dbReference type="SMART" id="SM01192">
    <property type="entry name" value="Enolase_C"/>
    <property type="match status" value="1"/>
</dbReference>
<evidence type="ECO:0000256" key="6">
    <source>
        <dbReference type="ARBA" id="ARBA00022842"/>
    </source>
</evidence>
<dbReference type="NCBIfam" id="TIGR01060">
    <property type="entry name" value="eno"/>
    <property type="match status" value="1"/>
</dbReference>
<dbReference type="InterPro" id="IPR020809">
    <property type="entry name" value="Enolase_CS"/>
</dbReference>
<dbReference type="SFLD" id="SFLDG00178">
    <property type="entry name" value="enolase"/>
    <property type="match status" value="1"/>
</dbReference>
<dbReference type="Pfam" id="PF00113">
    <property type="entry name" value="Enolase_C"/>
    <property type="match status" value="1"/>
</dbReference>
<dbReference type="GO" id="GO:0004634">
    <property type="term" value="F:phosphopyruvate hydratase activity"/>
    <property type="evidence" value="ECO:0007669"/>
    <property type="project" value="UniProtKB-UniRule"/>
</dbReference>
<evidence type="ECO:0000256" key="7">
    <source>
        <dbReference type="ARBA" id="ARBA00023152"/>
    </source>
</evidence>
<feature type="binding site" evidence="9 12">
    <location>
        <position position="319"/>
    </location>
    <ligand>
        <name>Mg(2+)</name>
        <dbReference type="ChEBI" id="CHEBI:18420"/>
    </ligand>
</feature>
<feature type="active site" description="Proton acceptor" evidence="9 10">
    <location>
        <position position="344"/>
    </location>
</feature>
<dbReference type="PANTHER" id="PTHR11902">
    <property type="entry name" value="ENOLASE"/>
    <property type="match status" value="1"/>
</dbReference>
<proteinExistence type="inferred from homology"/>
<dbReference type="EMBL" id="LCNT01000004">
    <property type="protein sequence ID" value="KKU61176.1"/>
    <property type="molecule type" value="Genomic_DNA"/>
</dbReference>
<evidence type="ECO:0000256" key="8">
    <source>
        <dbReference type="ARBA" id="ARBA00023239"/>
    </source>
</evidence>
<dbReference type="AlphaFoldDB" id="A0A0G1RVQ7"/>
<dbReference type="SUPFAM" id="SSF51604">
    <property type="entry name" value="Enolase C-terminal domain-like"/>
    <property type="match status" value="1"/>
</dbReference>
<dbReference type="InterPro" id="IPR020811">
    <property type="entry name" value="Enolase_N"/>
</dbReference>
<evidence type="ECO:0000256" key="12">
    <source>
        <dbReference type="PIRSR" id="PIRSR001400-3"/>
    </source>
</evidence>
<feature type="domain" description="Enolase N-terminal" evidence="14">
    <location>
        <begin position="6"/>
        <end position="136"/>
    </location>
</feature>
<feature type="binding site" evidence="9">
    <location>
        <position position="170"/>
    </location>
    <ligand>
        <name>(2R)-2-phosphoglycerate</name>
        <dbReference type="ChEBI" id="CHEBI:58289"/>
    </ligand>
</feature>
<reference evidence="15 16" key="1">
    <citation type="journal article" date="2015" name="Nature">
        <title>rRNA introns, odd ribosomes, and small enigmatic genomes across a large radiation of phyla.</title>
        <authorList>
            <person name="Brown C.T."/>
            <person name="Hug L.A."/>
            <person name="Thomas B.C."/>
            <person name="Sharon I."/>
            <person name="Castelle C.J."/>
            <person name="Singh A."/>
            <person name="Wilkins M.J."/>
            <person name="Williams K.H."/>
            <person name="Banfield J.F."/>
        </authorList>
    </citation>
    <scope>NUCLEOTIDE SEQUENCE [LARGE SCALE GENOMIC DNA]</scope>
</reference>
<evidence type="ECO:0000256" key="4">
    <source>
        <dbReference type="ARBA" id="ARBA00017068"/>
    </source>
</evidence>
<dbReference type="InterPro" id="IPR000941">
    <property type="entry name" value="Enolase"/>
</dbReference>
<feature type="domain" description="Enolase C-terminal TIM barrel" evidence="13">
    <location>
        <begin position="146"/>
        <end position="429"/>
    </location>
</feature>